<accession>A0ABS6FMK7</accession>
<dbReference type="Proteomes" id="UP000743001">
    <property type="component" value="Unassembled WGS sequence"/>
</dbReference>
<comment type="catalytic activity">
    <reaction evidence="2">
        <text>agmatine + H2O = N-carbamoylputrescine + NH4(+)</text>
        <dbReference type="Rhea" id="RHEA:18037"/>
        <dbReference type="ChEBI" id="CHEBI:15377"/>
        <dbReference type="ChEBI" id="CHEBI:28938"/>
        <dbReference type="ChEBI" id="CHEBI:58145"/>
        <dbReference type="ChEBI" id="CHEBI:58318"/>
        <dbReference type="EC" id="3.5.3.12"/>
    </reaction>
</comment>
<sequence>MYPRELNYTMPAEWAEHERTFISWPVQASMCYPEHYDTVCHQGYAEFIRAMAEFEPVTVIVNPDDLEKVSGLFEGNERVSFLPIEHNDAWLRDNGPTFLLNEQGELAGVNWIFNAWGGKYSPWDLDDAVAPQILDAFGIRRFDAPLVLEGGSIHTDGEGTLLTTEECLLHPNRNPRLSREEIEALVQNHVDVQEIIWLKRGLSGDETDGHVDNVACFAAPGKVILQVCDDPADENYEITRENRATLAKAVDAKGRKLEVIEIPQPPKTFHEGQRLTLSYLNFYFVNGGIILPVFGGAAEESDRRAADILAAAFPDRKIRTVDGMAIIREGGNVHCTTQQMPAGRR</sequence>
<dbReference type="InterPro" id="IPR007466">
    <property type="entry name" value="Peptidyl-Arg-deiminase_porph"/>
</dbReference>
<dbReference type="PANTHER" id="PTHR31377">
    <property type="entry name" value="AGMATINE DEIMINASE-RELATED"/>
    <property type="match status" value="1"/>
</dbReference>
<comment type="caution">
    <text evidence="3">The sequence shown here is derived from an EMBL/GenBank/DDBJ whole genome shotgun (WGS) entry which is preliminary data.</text>
</comment>
<comment type="similarity">
    <text evidence="2">Belongs to the agmatine deiminase family.</text>
</comment>
<name>A0ABS6FMK7_9BACL</name>
<feature type="active site" description="Amidino-cysteine intermediate" evidence="2">
    <location>
        <position position="335"/>
    </location>
</feature>
<evidence type="ECO:0000313" key="4">
    <source>
        <dbReference type="Proteomes" id="UP000743001"/>
    </source>
</evidence>
<keyword evidence="1 2" id="KW-0378">Hydrolase</keyword>
<evidence type="ECO:0000256" key="1">
    <source>
        <dbReference type="ARBA" id="ARBA00022801"/>
    </source>
</evidence>
<evidence type="ECO:0000313" key="3">
    <source>
        <dbReference type="EMBL" id="MBU5670727.1"/>
    </source>
</evidence>
<dbReference type="RefSeq" id="WP_216477352.1">
    <property type="nucleotide sequence ID" value="NZ_JAHLQJ010000002.1"/>
</dbReference>
<dbReference type="EC" id="3.5.3.12" evidence="2"/>
<keyword evidence="4" id="KW-1185">Reference proteome</keyword>
<proteinExistence type="inferred from homology"/>
<organism evidence="3 4">
    <name type="scientific">Paenibacillus brevis</name>
    <dbReference type="NCBI Taxonomy" id="2841508"/>
    <lineage>
        <taxon>Bacteria</taxon>
        <taxon>Bacillati</taxon>
        <taxon>Bacillota</taxon>
        <taxon>Bacilli</taxon>
        <taxon>Bacillales</taxon>
        <taxon>Paenibacillaceae</taxon>
        <taxon>Paenibacillus</taxon>
    </lineage>
</organism>
<dbReference type="InterPro" id="IPR017754">
    <property type="entry name" value="Agmatine_deiminase"/>
</dbReference>
<dbReference type="HAMAP" id="MF_01841">
    <property type="entry name" value="Agmatine_deimin"/>
    <property type="match status" value="1"/>
</dbReference>
<evidence type="ECO:0000256" key="2">
    <source>
        <dbReference type="HAMAP-Rule" id="MF_01841"/>
    </source>
</evidence>
<reference evidence="3 4" key="1">
    <citation type="submission" date="2021-06" db="EMBL/GenBank/DDBJ databases">
        <authorList>
            <person name="Sun Q."/>
            <person name="Li D."/>
        </authorList>
    </citation>
    <scope>NUCLEOTIDE SEQUENCE [LARGE SCALE GENOMIC DNA]</scope>
    <source>
        <strain evidence="3 4">MSJ-6</strain>
    </source>
</reference>
<dbReference type="Pfam" id="PF04371">
    <property type="entry name" value="PAD_porph"/>
    <property type="match status" value="1"/>
</dbReference>
<gene>
    <name evidence="2" type="primary">aguA</name>
    <name evidence="3" type="ORF">KQJ23_02675</name>
</gene>
<dbReference type="EMBL" id="JAHLQJ010000002">
    <property type="protein sequence ID" value="MBU5670727.1"/>
    <property type="molecule type" value="Genomic_DNA"/>
</dbReference>
<dbReference type="PANTHER" id="PTHR31377:SF0">
    <property type="entry name" value="AGMATINE DEIMINASE-RELATED"/>
    <property type="match status" value="1"/>
</dbReference>
<protein>
    <recommendedName>
        <fullName evidence="2">Putative agmatine deiminase</fullName>
        <ecNumber evidence="2">3.5.3.12</ecNumber>
    </recommendedName>
    <alternativeName>
        <fullName evidence="2">Agmatine iminohydrolase</fullName>
    </alternativeName>
</protein>